<dbReference type="Pfam" id="PF22016">
    <property type="entry name" value="DUF6933"/>
    <property type="match status" value="1"/>
</dbReference>
<feature type="region of interest" description="Disordered" evidence="1">
    <location>
        <begin position="221"/>
        <end position="244"/>
    </location>
</feature>
<feature type="domain" description="DUF6933" evidence="2">
    <location>
        <begin position="30"/>
        <end position="189"/>
    </location>
</feature>
<name>A0A5M9RB52_9GAMM</name>
<organism evidence="3 4">
    <name type="scientific">Morganella psychrotolerans</name>
    <dbReference type="NCBI Taxonomy" id="368603"/>
    <lineage>
        <taxon>Bacteria</taxon>
        <taxon>Pseudomonadati</taxon>
        <taxon>Pseudomonadota</taxon>
        <taxon>Gammaproteobacteria</taxon>
        <taxon>Enterobacterales</taxon>
        <taxon>Morganellaceae</taxon>
        <taxon>Morganella</taxon>
    </lineage>
</organism>
<dbReference type="InterPro" id="IPR053864">
    <property type="entry name" value="DUF6933"/>
</dbReference>
<evidence type="ECO:0000313" key="4">
    <source>
        <dbReference type="Proteomes" id="UP000322181"/>
    </source>
</evidence>
<dbReference type="RefSeq" id="WP_150384801.1">
    <property type="nucleotide sequence ID" value="NZ_BAAAFS010000001.1"/>
</dbReference>
<gene>
    <name evidence="3" type="ORF">F4V73_08570</name>
</gene>
<evidence type="ECO:0000256" key="1">
    <source>
        <dbReference type="SAM" id="MobiDB-lite"/>
    </source>
</evidence>
<evidence type="ECO:0000259" key="2">
    <source>
        <dbReference type="Pfam" id="PF22016"/>
    </source>
</evidence>
<protein>
    <recommendedName>
        <fullName evidence="2">DUF6933 domain-containing protein</fullName>
    </recommendedName>
</protein>
<dbReference type="Proteomes" id="UP000322181">
    <property type="component" value="Unassembled WGS sequence"/>
</dbReference>
<reference evidence="3 4" key="1">
    <citation type="submission" date="2019-09" db="EMBL/GenBank/DDBJ databases">
        <title>Draft genome sequence of various Type strains from the CCUG.</title>
        <authorList>
            <person name="Pineiro-Iglesias B."/>
            <person name="Tunovic T."/>
            <person name="Unosson C."/>
            <person name="Inganas E."/>
            <person name="Ohlen M."/>
            <person name="Cardew S."/>
            <person name="Jensie-Markopoulos S."/>
            <person name="Salva-Serra F."/>
            <person name="Jaen-Luchoro D."/>
            <person name="Karlsson R."/>
            <person name="Svensson-Stadler L."/>
            <person name="Chun J."/>
            <person name="Moore E."/>
        </authorList>
    </citation>
    <scope>NUCLEOTIDE SEQUENCE [LARGE SCALE GENOMIC DNA]</scope>
    <source>
        <strain evidence="3 4">CCUG 53682T</strain>
    </source>
</reference>
<comment type="caution">
    <text evidence="3">The sequence shown here is derived from an EMBL/GenBank/DDBJ whole genome shotgun (WGS) entry which is preliminary data.</text>
</comment>
<accession>A0A5M9RB52</accession>
<proteinExistence type="predicted"/>
<dbReference type="EMBL" id="VXKB01000001">
    <property type="protein sequence ID" value="KAA8717861.1"/>
    <property type="molecule type" value="Genomic_DNA"/>
</dbReference>
<feature type="compositionally biased region" description="Basic and acidic residues" evidence="1">
    <location>
        <begin position="232"/>
        <end position="244"/>
    </location>
</feature>
<dbReference type="AlphaFoldDB" id="A0A5M9RB52"/>
<evidence type="ECO:0000313" key="3">
    <source>
        <dbReference type="EMBL" id="KAA8717861.1"/>
    </source>
</evidence>
<sequence>MLVFNCTKAAVEFFTVTRHGKQHSPLQAPQTDTVDDSGTETQPVSQWLVHAIKVRRKHVLIAMHIHTRYAMVFCDLKKADKSTFLTLFTERLFNNMLFFAEEFALCDESDFRQIFAGFDEYHRDVCFCLRGDRSVQNHINDVAWQFEESVNDVGSFPDNYAEGALFDEWVNSTIRSVRQSKDYFFPDEAMFTRWFTRYSGRGNSDEAVILRSFDALRRRPLSHEESDEESHEESCNVSHDKHHDELLPDNVIDLAKARAERNKR</sequence>